<feature type="domain" description="Zn(2)-C6 fungal-type" evidence="4">
    <location>
        <begin position="34"/>
        <end position="63"/>
    </location>
</feature>
<evidence type="ECO:0000256" key="2">
    <source>
        <dbReference type="ARBA" id="ARBA00023242"/>
    </source>
</evidence>
<feature type="region of interest" description="Disordered" evidence="3">
    <location>
        <begin position="719"/>
        <end position="740"/>
    </location>
</feature>
<dbReference type="CDD" id="cd00067">
    <property type="entry name" value="GAL4"/>
    <property type="match status" value="1"/>
</dbReference>
<feature type="region of interest" description="Disordered" evidence="3">
    <location>
        <begin position="675"/>
        <end position="698"/>
    </location>
</feature>
<dbReference type="CDD" id="cd12148">
    <property type="entry name" value="fungal_TF_MHR"/>
    <property type="match status" value="1"/>
</dbReference>
<dbReference type="GO" id="GO:0003677">
    <property type="term" value="F:DNA binding"/>
    <property type="evidence" value="ECO:0007669"/>
    <property type="project" value="InterPro"/>
</dbReference>
<dbReference type="InterPro" id="IPR001138">
    <property type="entry name" value="Zn2Cys6_DnaBD"/>
</dbReference>
<dbReference type="Gene3D" id="4.10.240.10">
    <property type="entry name" value="Zn(2)-C6 fungal-type DNA-binding domain"/>
    <property type="match status" value="1"/>
</dbReference>
<dbReference type="InterPro" id="IPR036864">
    <property type="entry name" value="Zn2-C6_fun-type_DNA-bd_sf"/>
</dbReference>
<dbReference type="PROSITE" id="PS00463">
    <property type="entry name" value="ZN2_CY6_FUNGAL_1"/>
    <property type="match status" value="1"/>
</dbReference>
<feature type="region of interest" description="Disordered" evidence="3">
    <location>
        <begin position="1"/>
        <end position="26"/>
    </location>
</feature>
<keyword evidence="2" id="KW-0539">Nucleus</keyword>
<organism evidence="5 6">
    <name type="scientific">Dactylonectria estremocensis</name>
    <dbReference type="NCBI Taxonomy" id="1079267"/>
    <lineage>
        <taxon>Eukaryota</taxon>
        <taxon>Fungi</taxon>
        <taxon>Dikarya</taxon>
        <taxon>Ascomycota</taxon>
        <taxon>Pezizomycotina</taxon>
        <taxon>Sordariomycetes</taxon>
        <taxon>Hypocreomycetidae</taxon>
        <taxon>Hypocreales</taxon>
        <taxon>Nectriaceae</taxon>
        <taxon>Dactylonectria</taxon>
    </lineage>
</organism>
<dbReference type="GO" id="GO:0006351">
    <property type="term" value="P:DNA-templated transcription"/>
    <property type="evidence" value="ECO:0007669"/>
    <property type="project" value="InterPro"/>
</dbReference>
<dbReference type="SMART" id="SM00066">
    <property type="entry name" value="GAL4"/>
    <property type="match status" value="1"/>
</dbReference>
<dbReference type="EMBL" id="JAGMUU010000064">
    <property type="protein sequence ID" value="KAH7110390.1"/>
    <property type="molecule type" value="Genomic_DNA"/>
</dbReference>
<evidence type="ECO:0000256" key="3">
    <source>
        <dbReference type="SAM" id="MobiDB-lite"/>
    </source>
</evidence>
<dbReference type="AlphaFoldDB" id="A0A9P9I8F1"/>
<evidence type="ECO:0000313" key="6">
    <source>
        <dbReference type="Proteomes" id="UP000717696"/>
    </source>
</evidence>
<dbReference type="Proteomes" id="UP000717696">
    <property type="component" value="Unassembled WGS sequence"/>
</dbReference>
<dbReference type="InterPro" id="IPR007219">
    <property type="entry name" value="XnlR_reg_dom"/>
</dbReference>
<dbReference type="Pfam" id="PF04082">
    <property type="entry name" value="Fungal_trans"/>
    <property type="match status" value="1"/>
</dbReference>
<protein>
    <recommendedName>
        <fullName evidence="4">Zn(2)-C6 fungal-type domain-containing protein</fullName>
    </recommendedName>
</protein>
<name>A0A9P9I8F1_9HYPO</name>
<dbReference type="PROSITE" id="PS50048">
    <property type="entry name" value="ZN2_CY6_FUNGAL_2"/>
    <property type="match status" value="1"/>
</dbReference>
<evidence type="ECO:0000259" key="4">
    <source>
        <dbReference type="PROSITE" id="PS50048"/>
    </source>
</evidence>
<dbReference type="GO" id="GO:0008270">
    <property type="term" value="F:zinc ion binding"/>
    <property type="evidence" value="ECO:0007669"/>
    <property type="project" value="InterPro"/>
</dbReference>
<dbReference type="PANTHER" id="PTHR46910:SF13">
    <property type="entry name" value="SPECIFIC TRANSCRIPTION FACTOR, PUTATIVE (AFU_ORTHOLOGUE AFUA_4G06190)-RELATED"/>
    <property type="match status" value="1"/>
</dbReference>
<dbReference type="PANTHER" id="PTHR46910">
    <property type="entry name" value="TRANSCRIPTION FACTOR PDR1"/>
    <property type="match status" value="1"/>
</dbReference>
<dbReference type="GO" id="GO:0000981">
    <property type="term" value="F:DNA-binding transcription factor activity, RNA polymerase II-specific"/>
    <property type="evidence" value="ECO:0007669"/>
    <property type="project" value="InterPro"/>
</dbReference>
<dbReference type="Pfam" id="PF00172">
    <property type="entry name" value="Zn_clus"/>
    <property type="match status" value="1"/>
</dbReference>
<proteinExistence type="predicted"/>
<sequence>MTQEREGGGQKRSSNQSGDDGERAKRRAPYALRACDACRRRKGKCDGRQPCRHCTSRGQSCNYNSGLRTDGWQLSSTVVDIGQTDGRHGPKRANLPTSCNQNSIIELLSTLQEQLDSVTSQVRSASYTQSRPPSPIPVIVDNNLEDLLSTTVNDAAANQECLPPSKQTSGAVSQYFYGPTSPDYSLNVAQLKLRQNSFSGPPMQQNQLQLATIDDETASDYEDAPDSRNVSPCRQLQTRDRGGISQLLQFQSLLGFQEAMRLLYVYQEVVGDLHPIVDLDELISSTQYCYADADSAVWDVFTGRADVTSDESLLILNLALTIALRADSNPTTSNVESVIRDSFQDGVNLKLATPACSIRHVTIILLKGWCEFFYDMPRSAWRMCGIAGRMLMELGFHNGEVSKHVLSSQDQHKELCNLMGSIVILDRQWSAATGLPTNFHESSFDTFPATSIESPYLKAMLSFIRISDKFSEPISQAAKGAKYRDEDAFEVMNFQIEQWRKKAVGDYSLAQSETWHTNLASRPPIWAILLNLRAESVRSLLLRPYFFSKSDIETSKKYLRPAAELVFNVVNVLYTLDTTTEIYRKQHPYYQHLLASASALAFLLIVSIEQNRATMLVNLPVDLADTISRSIEMATSLTTNYAKTSRAARRLSRRLLKMRGVLNLCMLKTPCSGSRGDFARSKEQQSSSANPVRATRRTGMSLSAPQWFQPRLEYALPSTSGSTATPGFGSGLAPPSDTDVESGWEESLRLHWPVDGLNNMFSESIF</sequence>
<keyword evidence="1" id="KW-0479">Metal-binding</keyword>
<dbReference type="OrthoDB" id="2123952at2759"/>
<accession>A0A9P9I8F1</accession>
<dbReference type="InterPro" id="IPR050987">
    <property type="entry name" value="AtrR-like"/>
</dbReference>
<reference evidence="5" key="1">
    <citation type="journal article" date="2021" name="Nat. Commun.">
        <title>Genetic determinants of endophytism in the Arabidopsis root mycobiome.</title>
        <authorList>
            <person name="Mesny F."/>
            <person name="Miyauchi S."/>
            <person name="Thiergart T."/>
            <person name="Pickel B."/>
            <person name="Atanasova L."/>
            <person name="Karlsson M."/>
            <person name="Huettel B."/>
            <person name="Barry K.W."/>
            <person name="Haridas S."/>
            <person name="Chen C."/>
            <person name="Bauer D."/>
            <person name="Andreopoulos W."/>
            <person name="Pangilinan J."/>
            <person name="LaButti K."/>
            <person name="Riley R."/>
            <person name="Lipzen A."/>
            <person name="Clum A."/>
            <person name="Drula E."/>
            <person name="Henrissat B."/>
            <person name="Kohler A."/>
            <person name="Grigoriev I.V."/>
            <person name="Martin F.M."/>
            <person name="Hacquard S."/>
        </authorList>
    </citation>
    <scope>NUCLEOTIDE SEQUENCE</scope>
    <source>
        <strain evidence="5">MPI-CAGE-AT-0021</strain>
    </source>
</reference>
<gene>
    <name evidence="5" type="ORF">B0J13DRAFT_489799</name>
</gene>
<dbReference type="SMART" id="SM00906">
    <property type="entry name" value="Fungal_trans"/>
    <property type="match status" value="1"/>
</dbReference>
<evidence type="ECO:0000313" key="5">
    <source>
        <dbReference type="EMBL" id="KAH7110390.1"/>
    </source>
</evidence>
<dbReference type="SUPFAM" id="SSF57701">
    <property type="entry name" value="Zn2/Cys6 DNA-binding domain"/>
    <property type="match status" value="1"/>
</dbReference>
<comment type="caution">
    <text evidence="5">The sequence shown here is derived from an EMBL/GenBank/DDBJ whole genome shotgun (WGS) entry which is preliminary data.</text>
</comment>
<evidence type="ECO:0000256" key="1">
    <source>
        <dbReference type="ARBA" id="ARBA00022723"/>
    </source>
</evidence>
<keyword evidence="6" id="KW-1185">Reference proteome</keyword>